<name>A0AB39R8P0_9ACTN</name>
<evidence type="ECO:0000256" key="1">
    <source>
        <dbReference type="ARBA" id="ARBA00023015"/>
    </source>
</evidence>
<dbReference type="InterPro" id="IPR009057">
    <property type="entry name" value="Homeodomain-like_sf"/>
</dbReference>
<evidence type="ECO:0000256" key="2">
    <source>
        <dbReference type="ARBA" id="ARBA00023125"/>
    </source>
</evidence>
<dbReference type="PROSITE" id="PS50977">
    <property type="entry name" value="HTH_TETR_2"/>
    <property type="match status" value="1"/>
</dbReference>
<dbReference type="InterPro" id="IPR001647">
    <property type="entry name" value="HTH_TetR"/>
</dbReference>
<dbReference type="Gene3D" id="1.10.10.60">
    <property type="entry name" value="Homeodomain-like"/>
    <property type="match status" value="1"/>
</dbReference>
<feature type="domain" description="HTH tetR-type" evidence="5">
    <location>
        <begin position="11"/>
        <end position="71"/>
    </location>
</feature>
<reference evidence="6" key="1">
    <citation type="submission" date="2024-07" db="EMBL/GenBank/DDBJ databases">
        <authorList>
            <person name="Yu S.T."/>
        </authorList>
    </citation>
    <scope>NUCLEOTIDE SEQUENCE</scope>
    <source>
        <strain evidence="6">R41</strain>
    </source>
</reference>
<dbReference type="SUPFAM" id="SSF46689">
    <property type="entry name" value="Homeodomain-like"/>
    <property type="match status" value="1"/>
</dbReference>
<dbReference type="AlphaFoldDB" id="A0AB39R8P0"/>
<protein>
    <submittedName>
        <fullName evidence="6">TetR/AcrR family transcriptional regulator</fullName>
    </submittedName>
</protein>
<sequence>MSPRKSVAETAATRDRIIESALALASAEGLEGLTIGRLATDLEMSKAGVIGHFGTKEALQLAVLDAAVERFRLRVPARAVGARPGTERLARAFGEWIDYMAEDEGHGGCFRTSVASEFDGRPGPVRDAVLEALAAWSAYVTAELNTAVDNRELPERTDVDQLVFELNGVALAANQSIQLHRDPLAPTRARRAIARLLIAP</sequence>
<keyword evidence="1" id="KW-0805">Transcription regulation</keyword>
<evidence type="ECO:0000256" key="4">
    <source>
        <dbReference type="PROSITE-ProRule" id="PRU00335"/>
    </source>
</evidence>
<feature type="DNA-binding region" description="H-T-H motif" evidence="4">
    <location>
        <begin position="34"/>
        <end position="53"/>
    </location>
</feature>
<gene>
    <name evidence="6" type="ORF">AB5J53_02680</name>
</gene>
<evidence type="ECO:0000313" key="6">
    <source>
        <dbReference type="EMBL" id="XDQ50691.1"/>
    </source>
</evidence>
<dbReference type="Pfam" id="PF16925">
    <property type="entry name" value="TetR_C_13"/>
    <property type="match status" value="1"/>
</dbReference>
<organism evidence="6">
    <name type="scientific">Streptomyces sp. R41</name>
    <dbReference type="NCBI Taxonomy" id="3238632"/>
    <lineage>
        <taxon>Bacteria</taxon>
        <taxon>Bacillati</taxon>
        <taxon>Actinomycetota</taxon>
        <taxon>Actinomycetes</taxon>
        <taxon>Kitasatosporales</taxon>
        <taxon>Streptomycetaceae</taxon>
        <taxon>Streptomyces</taxon>
    </lineage>
</organism>
<dbReference type="Gene3D" id="1.10.357.10">
    <property type="entry name" value="Tetracycline Repressor, domain 2"/>
    <property type="match status" value="1"/>
</dbReference>
<dbReference type="PANTHER" id="PTHR47506">
    <property type="entry name" value="TRANSCRIPTIONAL REGULATORY PROTEIN"/>
    <property type="match status" value="1"/>
</dbReference>
<dbReference type="EMBL" id="CP163443">
    <property type="protein sequence ID" value="XDQ50691.1"/>
    <property type="molecule type" value="Genomic_DNA"/>
</dbReference>
<dbReference type="InterPro" id="IPR036271">
    <property type="entry name" value="Tet_transcr_reg_TetR-rel_C_sf"/>
</dbReference>
<dbReference type="PANTHER" id="PTHR47506:SF6">
    <property type="entry name" value="HTH-TYPE TRANSCRIPTIONAL REPRESSOR NEMR"/>
    <property type="match status" value="1"/>
</dbReference>
<evidence type="ECO:0000256" key="3">
    <source>
        <dbReference type="ARBA" id="ARBA00023163"/>
    </source>
</evidence>
<keyword evidence="3" id="KW-0804">Transcription</keyword>
<dbReference type="RefSeq" id="WP_369244041.1">
    <property type="nucleotide sequence ID" value="NZ_CP163443.1"/>
</dbReference>
<evidence type="ECO:0000259" key="5">
    <source>
        <dbReference type="PROSITE" id="PS50977"/>
    </source>
</evidence>
<proteinExistence type="predicted"/>
<dbReference type="SUPFAM" id="SSF48498">
    <property type="entry name" value="Tetracyclin repressor-like, C-terminal domain"/>
    <property type="match status" value="1"/>
</dbReference>
<dbReference type="Pfam" id="PF00440">
    <property type="entry name" value="TetR_N"/>
    <property type="match status" value="1"/>
</dbReference>
<keyword evidence="2 4" id="KW-0238">DNA-binding</keyword>
<accession>A0AB39R8P0</accession>
<dbReference type="GO" id="GO:0003677">
    <property type="term" value="F:DNA binding"/>
    <property type="evidence" value="ECO:0007669"/>
    <property type="project" value="UniProtKB-UniRule"/>
</dbReference>
<dbReference type="InterPro" id="IPR011075">
    <property type="entry name" value="TetR_C"/>
</dbReference>